<reference evidence="1 2" key="1">
    <citation type="journal article" date="2017" name="Nat. Ecol. Evol.">
        <title>Scallop genome provides insights into evolution of bilaterian karyotype and development.</title>
        <authorList>
            <person name="Wang S."/>
            <person name="Zhang J."/>
            <person name="Jiao W."/>
            <person name="Li J."/>
            <person name="Xun X."/>
            <person name="Sun Y."/>
            <person name="Guo X."/>
            <person name="Huan P."/>
            <person name="Dong B."/>
            <person name="Zhang L."/>
            <person name="Hu X."/>
            <person name="Sun X."/>
            <person name="Wang J."/>
            <person name="Zhao C."/>
            <person name="Wang Y."/>
            <person name="Wang D."/>
            <person name="Huang X."/>
            <person name="Wang R."/>
            <person name="Lv J."/>
            <person name="Li Y."/>
            <person name="Zhang Z."/>
            <person name="Liu B."/>
            <person name="Lu W."/>
            <person name="Hui Y."/>
            <person name="Liang J."/>
            <person name="Zhou Z."/>
            <person name="Hou R."/>
            <person name="Li X."/>
            <person name="Liu Y."/>
            <person name="Li H."/>
            <person name="Ning X."/>
            <person name="Lin Y."/>
            <person name="Zhao L."/>
            <person name="Xing Q."/>
            <person name="Dou J."/>
            <person name="Li Y."/>
            <person name="Mao J."/>
            <person name="Guo H."/>
            <person name="Dou H."/>
            <person name="Li T."/>
            <person name="Mu C."/>
            <person name="Jiang W."/>
            <person name="Fu Q."/>
            <person name="Fu X."/>
            <person name="Miao Y."/>
            <person name="Liu J."/>
            <person name="Yu Q."/>
            <person name="Li R."/>
            <person name="Liao H."/>
            <person name="Li X."/>
            <person name="Kong Y."/>
            <person name="Jiang Z."/>
            <person name="Chourrout D."/>
            <person name="Li R."/>
            <person name="Bao Z."/>
        </authorList>
    </citation>
    <scope>NUCLEOTIDE SEQUENCE [LARGE SCALE GENOMIC DNA]</scope>
    <source>
        <strain evidence="1 2">PY_sf001</strain>
    </source>
</reference>
<evidence type="ECO:0000313" key="2">
    <source>
        <dbReference type="Proteomes" id="UP000242188"/>
    </source>
</evidence>
<dbReference type="OrthoDB" id="6141057at2759"/>
<protein>
    <recommendedName>
        <fullName evidence="3">HECT domain-containing protein</fullName>
    </recommendedName>
</protein>
<evidence type="ECO:0000313" key="1">
    <source>
        <dbReference type="EMBL" id="OWF51201.1"/>
    </source>
</evidence>
<dbReference type="AlphaFoldDB" id="A0A210QR56"/>
<comment type="caution">
    <text evidence="1">The sequence shown here is derived from an EMBL/GenBank/DDBJ whole genome shotgun (WGS) entry which is preliminary data.</text>
</comment>
<dbReference type="EMBL" id="NEDP02002314">
    <property type="protein sequence ID" value="OWF51201.1"/>
    <property type="molecule type" value="Genomic_DNA"/>
</dbReference>
<dbReference type="Proteomes" id="UP000242188">
    <property type="component" value="Unassembled WGS sequence"/>
</dbReference>
<evidence type="ECO:0008006" key="3">
    <source>
        <dbReference type="Google" id="ProtNLM"/>
    </source>
</evidence>
<name>A0A210QR56_MIZYE</name>
<keyword evidence="2" id="KW-1185">Reference proteome</keyword>
<organism evidence="1 2">
    <name type="scientific">Mizuhopecten yessoensis</name>
    <name type="common">Japanese scallop</name>
    <name type="synonym">Patinopecten yessoensis</name>
    <dbReference type="NCBI Taxonomy" id="6573"/>
    <lineage>
        <taxon>Eukaryota</taxon>
        <taxon>Metazoa</taxon>
        <taxon>Spiralia</taxon>
        <taxon>Lophotrochozoa</taxon>
        <taxon>Mollusca</taxon>
        <taxon>Bivalvia</taxon>
        <taxon>Autobranchia</taxon>
        <taxon>Pteriomorphia</taxon>
        <taxon>Pectinida</taxon>
        <taxon>Pectinoidea</taxon>
        <taxon>Pectinidae</taxon>
        <taxon>Mizuhopecten</taxon>
    </lineage>
</organism>
<proteinExistence type="predicted"/>
<sequence length="351" mass="40481">MELLDDSETEIFFRVLEKSISEQNDITLPQEVFTPLEMNIHRGPMAFKELIGYFKDPSIAKRQLIITRILPNGDSELAEDTGGVWRDLLTEFWCEFYDRCTMGRSAKVPCLRHDFGEMEWRSAGRILLHGYKFVKYWHVQLAHSFAMHCIDSKEDVLPSDLLQDFHNYVSIPDKEVFQKAVEDFDSVDMEDLLEALDMHNGKCSPTQENIKSILLEMAHKEIIQTPMFVCNCWKQVFNEMDITTSILDEIYSALNLSNKKVVGILSFPDDMDAHSTTVAMHLKRYVKSLDKQKLGLFMRYCTGSDLLTIDKITVEFTVFARPATTSSCSHMCMHATVVQNIRKLHGFPNRI</sequence>
<gene>
    <name evidence="1" type="ORF">KP79_PYT12980</name>
</gene>
<accession>A0A210QR56</accession>